<comment type="caution">
    <text evidence="1">The sequence shown here is derived from an EMBL/GenBank/DDBJ whole genome shotgun (WGS) entry which is preliminary data.</text>
</comment>
<accession>A0A1Y5F4X9</accession>
<name>A0A1Y5F4X9_9BACT</name>
<dbReference type="EMBL" id="MAAO01000007">
    <property type="protein sequence ID" value="OUR95717.1"/>
    <property type="molecule type" value="Genomic_DNA"/>
</dbReference>
<sequence length="63" mass="7197">MNIQALESNLKIGLSLQGEAREDYLYGVQRIVERTLSETCKNSAPDKYIYLSYLLAQVIDLNM</sequence>
<proteinExistence type="predicted"/>
<evidence type="ECO:0000313" key="2">
    <source>
        <dbReference type="Proteomes" id="UP000196531"/>
    </source>
</evidence>
<reference evidence="2" key="1">
    <citation type="journal article" date="2017" name="Proc. Natl. Acad. Sci. U.S.A.">
        <title>Simulation of Deepwater Horizon oil plume reveals substrate specialization within a complex community of hydrocarbon-degraders.</title>
        <authorList>
            <person name="Hu P."/>
            <person name="Dubinsky E.A."/>
            <person name="Probst A.J."/>
            <person name="Wang J."/>
            <person name="Sieber C.M.K."/>
            <person name="Tom L.M."/>
            <person name="Gardinali P."/>
            <person name="Banfield J.F."/>
            <person name="Atlas R.M."/>
            <person name="Andersen G.L."/>
        </authorList>
    </citation>
    <scope>NUCLEOTIDE SEQUENCE [LARGE SCALE GENOMIC DNA]</scope>
</reference>
<dbReference type="AlphaFoldDB" id="A0A1Y5F4X9"/>
<evidence type="ECO:0000313" key="1">
    <source>
        <dbReference type="EMBL" id="OUR95717.1"/>
    </source>
</evidence>
<protein>
    <submittedName>
        <fullName evidence="1">Uncharacterized protein</fullName>
    </submittedName>
</protein>
<organism evidence="1 2">
    <name type="scientific">Halobacteriovorax marinus</name>
    <dbReference type="NCBI Taxonomy" id="97084"/>
    <lineage>
        <taxon>Bacteria</taxon>
        <taxon>Pseudomonadati</taxon>
        <taxon>Bdellovibrionota</taxon>
        <taxon>Bacteriovoracia</taxon>
        <taxon>Bacteriovoracales</taxon>
        <taxon>Halobacteriovoraceae</taxon>
        <taxon>Halobacteriovorax</taxon>
    </lineage>
</organism>
<dbReference type="Proteomes" id="UP000196531">
    <property type="component" value="Unassembled WGS sequence"/>
</dbReference>
<gene>
    <name evidence="1" type="ORF">A9Q84_14545</name>
</gene>